<feature type="region of interest" description="Disordered" evidence="1">
    <location>
        <begin position="335"/>
        <end position="410"/>
    </location>
</feature>
<accession>A0ABD3RD69</accession>
<proteinExistence type="predicted"/>
<feature type="compositionally biased region" description="Polar residues" evidence="1">
    <location>
        <begin position="1109"/>
        <end position="1119"/>
    </location>
</feature>
<organism evidence="2 3">
    <name type="scientific">Cyclostephanos tholiformis</name>
    <dbReference type="NCBI Taxonomy" id="382380"/>
    <lineage>
        <taxon>Eukaryota</taxon>
        <taxon>Sar</taxon>
        <taxon>Stramenopiles</taxon>
        <taxon>Ochrophyta</taxon>
        <taxon>Bacillariophyta</taxon>
        <taxon>Coscinodiscophyceae</taxon>
        <taxon>Thalassiosirophycidae</taxon>
        <taxon>Stephanodiscales</taxon>
        <taxon>Stephanodiscaceae</taxon>
        <taxon>Cyclostephanos</taxon>
    </lineage>
</organism>
<sequence length="1228" mass="134402">MPAETNDRIKALASLLNATDNYDDGDMAWSGIVSNKLKLFEKTNSDDNSAVAHCAIANTGNAADNSTVSKKLRPFEEENVATAIAASDVEDADDKWTTEISAINKSVSGSKPKQRDGEKRMEETAASKDGTTKEKVACNPPVICRGEDHDHLCRPLLRSQEAKTFLCLVSRGCHDRRQSTNQSRALGWLASRGVPHVILDGMDPQLRDLRETLFEISGVRGNYPQFFIASSDGRDIEYFGDFDGLEMLNETSGLPSEVLAMHPELKTWEDITFSHPASSNLAIGDRIDAVVTENAPAKTEVIASFDDGPEAMTAAKSIISTKTVTTTATNAATARAFPSKSSSALHLHQNHDGGRDEEKQPPEEGDVWEHTASARGNEPDDVGDGEGEDGSHDCGDDNAQKKLPPLPQSRLTFGCPDTFGAAGTGNVEVDYIPPVKERALAISIWEINKSKEERCNNLKGHQRALEWHEMSVSSSSSDADDGSSGGVDSVSSASGKELSQKHGAIGECANIDGDVKVYEKKNDRPPSFLTHFVESLNEEKGDDDKENGEPEDKGKGMRKLGSKKDVVKPVRSKPSPNFLAQFEHQENNGVATRAFPPQSPSPRRRQALSPRNVKDSFFGNNVATTSSPSSGSSRKVRGLSGNEAWNKPPMSPRIFSASPASLTPNVTPITSNERGGRIKSSSHGVNSVKTPRRDNLQEDGVVTPQGKAGVVQPTFCSQSSTYFKQDNMVEDEVSMLSSLSPMRTKNQGAIMPLSFNLNPAEGEREEDDMESFNSNDFCHDFDEEEVKVIMDNEKDEKGMNKRGLGDKQEAALETDIVEEAMSFLNMNTLGYQDDSNVKEDENRYYRIDDTKKTMYDENDDKNEDDLLVAAAQVALSLNRFLTSSQWSSITSPSNIVSYAKKKTVNDGMSKMSMPMTIDSQDPQLKVFANDWNSFQKSAIDKGEWKNLIMSPSKNEIQFSKSSANTVRRSIEEEDSLQVMGTKKQSPAVPCNNAMSSSIQPSLSIPSFFATSAAVDDVVQQKPKIKICIQGAPKLDFTKPEEMFFVSSQPSPKYADDTGLFNNSSTKKKNKKIRMKPNPRGFNIHARALVSTHKVTEKYDVHSSPRGELSTASTATTGIAQSTGRKEMIENAIAHVLPPPSQSSVYSATAAAKHHGHDTNRDVRDDYSEGDNASFSCGANASFICAKKENKLLRSIKKTRTFLGMAKKKEAFESWERDAVVLGSFDEKN</sequence>
<reference evidence="2 3" key="1">
    <citation type="submission" date="2024-10" db="EMBL/GenBank/DDBJ databases">
        <title>Updated reference genomes for cyclostephanoid diatoms.</title>
        <authorList>
            <person name="Roberts W.R."/>
            <person name="Alverson A.J."/>
        </authorList>
    </citation>
    <scope>NUCLEOTIDE SEQUENCE [LARGE SCALE GENOMIC DNA]</scope>
    <source>
        <strain evidence="2 3">AJA228-03</strain>
    </source>
</reference>
<feature type="compositionally biased region" description="Basic and acidic residues" evidence="1">
    <location>
        <begin position="349"/>
        <end position="362"/>
    </location>
</feature>
<feature type="compositionally biased region" description="Basic and acidic residues" evidence="1">
    <location>
        <begin position="389"/>
        <end position="400"/>
    </location>
</feature>
<keyword evidence="3" id="KW-1185">Reference proteome</keyword>
<feature type="region of interest" description="Disordered" evidence="1">
    <location>
        <begin position="103"/>
        <end position="132"/>
    </location>
</feature>
<comment type="caution">
    <text evidence="2">The sequence shown here is derived from an EMBL/GenBank/DDBJ whole genome shotgun (WGS) entry which is preliminary data.</text>
</comment>
<dbReference type="AlphaFoldDB" id="A0ABD3RD69"/>
<gene>
    <name evidence="2" type="ORF">ACHAXA_006534</name>
</gene>
<feature type="region of interest" description="Disordered" evidence="1">
    <location>
        <begin position="1055"/>
        <end position="1078"/>
    </location>
</feature>
<evidence type="ECO:0000313" key="3">
    <source>
        <dbReference type="Proteomes" id="UP001530377"/>
    </source>
</evidence>
<feature type="region of interest" description="Disordered" evidence="1">
    <location>
        <begin position="1096"/>
        <end position="1119"/>
    </location>
</feature>
<dbReference type="Proteomes" id="UP001530377">
    <property type="component" value="Unassembled WGS sequence"/>
</dbReference>
<feature type="compositionally biased region" description="Polar residues" evidence="1">
    <location>
        <begin position="658"/>
        <end position="689"/>
    </location>
</feature>
<evidence type="ECO:0000256" key="1">
    <source>
        <dbReference type="SAM" id="MobiDB-lite"/>
    </source>
</evidence>
<feature type="compositionally biased region" description="Basic residues" evidence="1">
    <location>
        <begin position="1065"/>
        <end position="1076"/>
    </location>
</feature>
<feature type="region of interest" description="Disordered" evidence="1">
    <location>
        <begin position="469"/>
        <end position="502"/>
    </location>
</feature>
<feature type="compositionally biased region" description="Basic and acidic residues" evidence="1">
    <location>
        <begin position="113"/>
        <end position="132"/>
    </location>
</feature>
<dbReference type="EMBL" id="JALLPB020000340">
    <property type="protein sequence ID" value="KAL3810307.1"/>
    <property type="molecule type" value="Genomic_DNA"/>
</dbReference>
<feature type="compositionally biased region" description="Low complexity" evidence="1">
    <location>
        <begin position="486"/>
        <end position="495"/>
    </location>
</feature>
<feature type="region of interest" description="Disordered" evidence="1">
    <location>
        <begin position="535"/>
        <end position="691"/>
    </location>
</feature>
<feature type="compositionally biased region" description="Basic and acidic residues" evidence="1">
    <location>
        <begin position="537"/>
        <end position="555"/>
    </location>
</feature>
<evidence type="ECO:0000313" key="2">
    <source>
        <dbReference type="EMBL" id="KAL3810307.1"/>
    </source>
</evidence>
<protein>
    <submittedName>
        <fullName evidence="2">Uncharacterized protein</fullName>
    </submittedName>
</protein>
<feature type="compositionally biased region" description="Acidic residues" evidence="1">
    <location>
        <begin position="379"/>
        <end position="388"/>
    </location>
</feature>
<name>A0ABD3RD69_9STRA</name>